<dbReference type="InterPro" id="IPR043128">
    <property type="entry name" value="Rev_trsase/Diguanyl_cyclase"/>
</dbReference>
<dbReference type="InterPro" id="IPR000477">
    <property type="entry name" value="RT_dom"/>
</dbReference>
<proteinExistence type="predicted"/>
<dbReference type="FunFam" id="3.30.70.270:FF:000003">
    <property type="entry name" value="Transposon Ty3-G Gag-Pol polyprotein"/>
    <property type="match status" value="1"/>
</dbReference>
<evidence type="ECO:0000259" key="8">
    <source>
        <dbReference type="PROSITE" id="PS50994"/>
    </source>
</evidence>
<dbReference type="Gene3D" id="3.30.70.270">
    <property type="match status" value="1"/>
</dbReference>
<dbReference type="Pfam" id="PF17917">
    <property type="entry name" value="RT_RNaseH"/>
    <property type="match status" value="1"/>
</dbReference>
<evidence type="ECO:0000313" key="9">
    <source>
        <dbReference type="EMBL" id="GEX77372.1"/>
    </source>
</evidence>
<keyword evidence="3" id="KW-0540">Nuclease</keyword>
<gene>
    <name evidence="9" type="ORF">Tci_349347</name>
</gene>
<evidence type="ECO:0000256" key="2">
    <source>
        <dbReference type="ARBA" id="ARBA00022695"/>
    </source>
</evidence>
<keyword evidence="6" id="KW-0695">RNA-directed DNA polymerase</keyword>
<dbReference type="InterPro" id="IPR001584">
    <property type="entry name" value="Integrase_cat-core"/>
</dbReference>
<dbReference type="InterPro" id="IPR012337">
    <property type="entry name" value="RNaseH-like_sf"/>
</dbReference>
<organism evidence="9">
    <name type="scientific">Tanacetum cinerariifolium</name>
    <name type="common">Dalmatian daisy</name>
    <name type="synonym">Chrysanthemum cinerariifolium</name>
    <dbReference type="NCBI Taxonomy" id="118510"/>
    <lineage>
        <taxon>Eukaryota</taxon>
        <taxon>Viridiplantae</taxon>
        <taxon>Streptophyta</taxon>
        <taxon>Embryophyta</taxon>
        <taxon>Tracheophyta</taxon>
        <taxon>Spermatophyta</taxon>
        <taxon>Magnoliopsida</taxon>
        <taxon>eudicotyledons</taxon>
        <taxon>Gunneridae</taxon>
        <taxon>Pentapetalae</taxon>
        <taxon>asterids</taxon>
        <taxon>campanulids</taxon>
        <taxon>Asterales</taxon>
        <taxon>Asteraceae</taxon>
        <taxon>Asteroideae</taxon>
        <taxon>Anthemideae</taxon>
        <taxon>Anthemidinae</taxon>
        <taxon>Tanacetum</taxon>
    </lineage>
</organism>
<name>A0A699HB70_TANCI</name>
<dbReference type="Pfam" id="PF00078">
    <property type="entry name" value="RVT_1"/>
    <property type="match status" value="1"/>
</dbReference>
<dbReference type="GO" id="GO:0016787">
    <property type="term" value="F:hydrolase activity"/>
    <property type="evidence" value="ECO:0007669"/>
    <property type="project" value="UniProtKB-KW"/>
</dbReference>
<dbReference type="SUPFAM" id="SSF56672">
    <property type="entry name" value="DNA/RNA polymerases"/>
    <property type="match status" value="1"/>
</dbReference>
<accession>A0A699HB70</accession>
<evidence type="ECO:0000256" key="4">
    <source>
        <dbReference type="ARBA" id="ARBA00022759"/>
    </source>
</evidence>
<sequence>MDDKLAKEELMGLLIAYQLSWVELELLATAALVGIRAGWCLCFYLIMPPRRRQPQPSGAPTNAHDPREKVNELRRQVEILTERLTQLEPHHEEEEFELDDTFENTFHRHVRNQEPPMHGRWEVSIKVEIRDFSRNFEVEDFVDWLNTVERVFKFKDVPKNKKLKWVAIKLKGPIICLVGTTPIDARKKGETGNHRYLGGLRQSIQDVLCLYTFWSVSEAYQRALPVEKQQKRSGNHFGGSQTKFVVSEQIEHGDKNQEQDAGHKSSTCRKERGKQLMMENEKLETYDYEDEVEYNAEPRYDEDEDHEDNFVYGDVGQMLVIRKSLLLAKEENNEWLQSNIFHTTCTIKDKGIMFFLVVCEAETPFSAHHLVKSFLEKYADVMPTELPLGLPPMRDIQHQIDLIPDDMLDQLAGAKVYSKIDLRSGYHFFEYDQVMNGKQLLRREKRVVVYFDDILIYSPSFQEYKQHLEEVLETLRQEKLYVNFKKCSFVTSKVLFLGFVISDEGIKVDDSKVRAIVEWPTPRSIRFHGLAPVLTLPDFGKVFEVDCDASKVEIVRALRHWQHYLMHNEFILNSNHEALKYINNLHKLSSWHTKWVSFLQNFNFTLKYKAVIHNKVADALSRRAFYLSVMRAEVQGFDNFKEMYSEDAYFRHIMHEVLSGKRYDYQVQDGFLFKGMQLCTPNCSLREKVVAELHSLGHIGRDKSIVLVESKYFWPKLRRDVARHVERCQVCQRSKGVSTNAGLYTPLRILSSPGNDVSMDFVLGLPCTQRRKDFIMVVVDRFSKMTHFIPCRKTIDASNVADLYFKEVFRLHGLPLTITLDRDPKFMGHFWRTLWKKMGDDGILDKWFGHFTCVIFFVVAISLESNIHLIYSKIIKGVLQIEVMKDPYIVANGFTYEEDAIKGMSKDEPGPWNELCGERSKDNLFDRVEDEPGSMLQNQALTKQVVDIGRLHFGTGLGFIADGLPTMRTGTPYGGILVQQNTCVINVESSSVWIGGMDLISTFPCSTCFVLFRRGTETCLKNLSPIRGGTPYGGVQTQVAEQPDVALLHTYNVFQKFAVDGRWKYSHDVARTKDEAGNTFNILYLQ</sequence>
<comment type="caution">
    <text evidence="9">The sequence shown here is derived from an EMBL/GenBank/DDBJ whole genome shotgun (WGS) entry which is preliminary data.</text>
</comment>
<keyword evidence="4" id="KW-0255">Endonuclease</keyword>
<evidence type="ECO:0000256" key="5">
    <source>
        <dbReference type="ARBA" id="ARBA00022801"/>
    </source>
</evidence>
<dbReference type="GO" id="GO:0004519">
    <property type="term" value="F:endonuclease activity"/>
    <property type="evidence" value="ECO:0007669"/>
    <property type="project" value="UniProtKB-KW"/>
</dbReference>
<evidence type="ECO:0000256" key="1">
    <source>
        <dbReference type="ARBA" id="ARBA00022679"/>
    </source>
</evidence>
<dbReference type="EMBL" id="BKCJ010129165">
    <property type="protein sequence ID" value="GEX77372.1"/>
    <property type="molecule type" value="Genomic_DNA"/>
</dbReference>
<feature type="domain" description="Integrase catalytic" evidence="8">
    <location>
        <begin position="749"/>
        <end position="839"/>
    </location>
</feature>
<keyword evidence="2" id="KW-0548">Nucleotidyltransferase</keyword>
<evidence type="ECO:0000256" key="7">
    <source>
        <dbReference type="SAM" id="MobiDB-lite"/>
    </source>
</evidence>
<evidence type="ECO:0000256" key="6">
    <source>
        <dbReference type="ARBA" id="ARBA00022918"/>
    </source>
</evidence>
<dbReference type="InterPro" id="IPR041588">
    <property type="entry name" value="Integrase_H2C2"/>
</dbReference>
<dbReference type="PROSITE" id="PS50994">
    <property type="entry name" value="INTEGRASE"/>
    <property type="match status" value="1"/>
</dbReference>
<dbReference type="AlphaFoldDB" id="A0A699HB70"/>
<protein>
    <recommendedName>
        <fullName evidence="8">Integrase catalytic domain-containing protein</fullName>
    </recommendedName>
</protein>
<keyword evidence="5" id="KW-0378">Hydrolase</keyword>
<dbReference type="InterPro" id="IPR041373">
    <property type="entry name" value="RT_RNaseH"/>
</dbReference>
<reference evidence="9" key="1">
    <citation type="journal article" date="2019" name="Sci. Rep.">
        <title>Draft genome of Tanacetum cinerariifolium, the natural source of mosquito coil.</title>
        <authorList>
            <person name="Yamashiro T."/>
            <person name="Shiraishi A."/>
            <person name="Satake H."/>
            <person name="Nakayama K."/>
        </authorList>
    </citation>
    <scope>NUCLEOTIDE SEQUENCE</scope>
</reference>
<dbReference type="PANTHER" id="PTHR35046">
    <property type="entry name" value="ZINC KNUCKLE (CCHC-TYPE) FAMILY PROTEIN"/>
    <property type="match status" value="1"/>
</dbReference>
<keyword evidence="1" id="KW-0808">Transferase</keyword>
<dbReference type="GO" id="GO:0003676">
    <property type="term" value="F:nucleic acid binding"/>
    <property type="evidence" value="ECO:0007669"/>
    <property type="project" value="InterPro"/>
</dbReference>
<dbReference type="Pfam" id="PF17921">
    <property type="entry name" value="Integrase_H2C2"/>
    <property type="match status" value="1"/>
</dbReference>
<dbReference type="InterPro" id="IPR036397">
    <property type="entry name" value="RNaseH_sf"/>
</dbReference>
<evidence type="ECO:0000256" key="3">
    <source>
        <dbReference type="ARBA" id="ARBA00022722"/>
    </source>
</evidence>
<dbReference type="GO" id="GO:0003964">
    <property type="term" value="F:RNA-directed DNA polymerase activity"/>
    <property type="evidence" value="ECO:0007669"/>
    <property type="project" value="UniProtKB-KW"/>
</dbReference>
<dbReference type="InterPro" id="IPR043502">
    <property type="entry name" value="DNA/RNA_pol_sf"/>
</dbReference>
<dbReference type="CDD" id="cd01647">
    <property type="entry name" value="RT_LTR"/>
    <property type="match status" value="1"/>
</dbReference>
<dbReference type="SUPFAM" id="SSF53098">
    <property type="entry name" value="Ribonuclease H-like"/>
    <property type="match status" value="1"/>
</dbReference>
<dbReference type="PANTHER" id="PTHR35046:SF26">
    <property type="entry name" value="RNA-DIRECTED DNA POLYMERASE"/>
    <property type="match status" value="1"/>
</dbReference>
<dbReference type="GO" id="GO:0015074">
    <property type="term" value="P:DNA integration"/>
    <property type="evidence" value="ECO:0007669"/>
    <property type="project" value="InterPro"/>
</dbReference>
<feature type="region of interest" description="Disordered" evidence="7">
    <location>
        <begin position="250"/>
        <end position="274"/>
    </location>
</feature>
<feature type="non-terminal residue" evidence="9">
    <location>
        <position position="1086"/>
    </location>
</feature>
<dbReference type="Gene3D" id="3.30.420.10">
    <property type="entry name" value="Ribonuclease H-like superfamily/Ribonuclease H"/>
    <property type="match status" value="1"/>
</dbReference>
<dbReference type="Gene3D" id="1.10.340.70">
    <property type="match status" value="1"/>
</dbReference>